<organism evidence="1 2">
    <name type="scientific">Thermothielavioides terrestris (strain ATCC 38088 / NRRL 8126)</name>
    <name type="common">Thielavia terrestris</name>
    <dbReference type="NCBI Taxonomy" id="578455"/>
    <lineage>
        <taxon>Eukaryota</taxon>
        <taxon>Fungi</taxon>
        <taxon>Dikarya</taxon>
        <taxon>Ascomycota</taxon>
        <taxon>Pezizomycotina</taxon>
        <taxon>Sordariomycetes</taxon>
        <taxon>Sordariomycetidae</taxon>
        <taxon>Sordariales</taxon>
        <taxon>Chaetomiaceae</taxon>
        <taxon>Thermothielavioides</taxon>
        <taxon>Thermothielavioides terrestris</taxon>
    </lineage>
</organism>
<accession>G2QZ83</accession>
<dbReference type="KEGG" id="ttt:THITE_2114337"/>
<dbReference type="OrthoDB" id="3259529at2759"/>
<dbReference type="EMBL" id="CP003010">
    <property type="protein sequence ID" value="AEO66319.1"/>
    <property type="molecule type" value="Genomic_DNA"/>
</dbReference>
<dbReference type="RefSeq" id="XP_003652655.1">
    <property type="nucleotide sequence ID" value="XM_003652607.1"/>
</dbReference>
<dbReference type="GeneID" id="11517993"/>
<evidence type="ECO:0000313" key="1">
    <source>
        <dbReference type="EMBL" id="AEO66319.1"/>
    </source>
</evidence>
<name>G2QZ83_THETT</name>
<protein>
    <submittedName>
        <fullName evidence="1">Uncharacterized protein</fullName>
    </submittedName>
</protein>
<dbReference type="eggNOG" id="ENOG502SSBB">
    <property type="taxonomic scope" value="Eukaryota"/>
</dbReference>
<gene>
    <name evidence="1" type="ORF">THITE_2114337</name>
</gene>
<reference evidence="1 2" key="1">
    <citation type="journal article" date="2011" name="Nat. Biotechnol.">
        <title>Comparative genomic analysis of the thermophilic biomass-degrading fungi Myceliophthora thermophila and Thielavia terrestris.</title>
        <authorList>
            <person name="Berka R.M."/>
            <person name="Grigoriev I.V."/>
            <person name="Otillar R."/>
            <person name="Salamov A."/>
            <person name="Grimwood J."/>
            <person name="Reid I."/>
            <person name="Ishmael N."/>
            <person name="John T."/>
            <person name="Darmond C."/>
            <person name="Moisan M.-C."/>
            <person name="Henrissat B."/>
            <person name="Coutinho P.M."/>
            <person name="Lombard V."/>
            <person name="Natvig D.O."/>
            <person name="Lindquist E."/>
            <person name="Schmutz J."/>
            <person name="Lucas S."/>
            <person name="Harris P."/>
            <person name="Powlowski J."/>
            <person name="Bellemare A."/>
            <person name="Taylor D."/>
            <person name="Butler G."/>
            <person name="de Vries R.P."/>
            <person name="Allijn I.E."/>
            <person name="van den Brink J."/>
            <person name="Ushinsky S."/>
            <person name="Storms R."/>
            <person name="Powell A.J."/>
            <person name="Paulsen I.T."/>
            <person name="Elbourne L.D.H."/>
            <person name="Baker S.E."/>
            <person name="Magnuson J."/>
            <person name="LaBoissiere S."/>
            <person name="Clutterbuck A.J."/>
            <person name="Martinez D."/>
            <person name="Wogulis M."/>
            <person name="de Leon A.L."/>
            <person name="Rey M.W."/>
            <person name="Tsang A."/>
        </authorList>
    </citation>
    <scope>NUCLEOTIDE SEQUENCE [LARGE SCALE GENOMIC DNA]</scope>
    <source>
        <strain evidence="2">ATCC 38088 / NRRL 8126</strain>
    </source>
</reference>
<sequence length="305" mass="35079">MDAPTPSASSAAAGELDMEVWRDAWERENAQRPPQLRFAFPDQTVFRSATEVRKIVRFLNEHGIYCCVVGVMALRYYGAARLCTTIEVCVPTEKLAVADALISKGTDNASYTAWRGHQPDLEVHRCSLYHTFPRYRLNHEGPEFDFYLVPSEDWRLDCVPENFEYSAQQQIPYPKLHLFAQSLLERLEINDLQDLVDGMDITEEWGEQHLQLDSPGKEYAQWVAAKNAKIRAALPQRIRDDPLNQMCGPGMYDMDEEFVAFRDVFAHIVRTKEPRARLQFPCGTYATKYRAKGSPDPRTTIRFHV</sequence>
<proteinExistence type="predicted"/>
<keyword evidence="2" id="KW-1185">Reference proteome</keyword>
<evidence type="ECO:0000313" key="2">
    <source>
        <dbReference type="Proteomes" id="UP000008181"/>
    </source>
</evidence>
<dbReference type="Proteomes" id="UP000008181">
    <property type="component" value="Chromosome 2"/>
</dbReference>
<dbReference type="HOGENOM" id="CLU_077210_0_0_1"/>
<dbReference type="AlphaFoldDB" id="G2QZ83"/>